<dbReference type="InterPro" id="IPR003657">
    <property type="entry name" value="WRKY_dom"/>
</dbReference>
<dbReference type="AlphaFoldDB" id="A0A5C7HZ57"/>
<evidence type="ECO:0000259" key="7">
    <source>
        <dbReference type="PROSITE" id="PS50811"/>
    </source>
</evidence>
<evidence type="ECO:0000256" key="2">
    <source>
        <dbReference type="ARBA" id="ARBA00023015"/>
    </source>
</evidence>
<dbReference type="PROSITE" id="PS50811">
    <property type="entry name" value="WRKY"/>
    <property type="match status" value="1"/>
</dbReference>
<dbReference type="SUPFAM" id="SSF118290">
    <property type="entry name" value="WRKY DNA-binding domain"/>
    <property type="match status" value="1"/>
</dbReference>
<evidence type="ECO:0000313" key="9">
    <source>
        <dbReference type="Proteomes" id="UP000323000"/>
    </source>
</evidence>
<dbReference type="InterPro" id="IPR018872">
    <property type="entry name" value="Zn-cluster-dom"/>
</dbReference>
<name>A0A5C7HZ57_9ROSI</name>
<dbReference type="OrthoDB" id="777189at2759"/>
<comment type="caution">
    <text evidence="8">The sequence shown here is derived from an EMBL/GenBank/DDBJ whole genome shotgun (WGS) entry which is preliminary data.</text>
</comment>
<keyword evidence="9" id="KW-1185">Reference proteome</keyword>
<feature type="domain" description="WRKY" evidence="7">
    <location>
        <begin position="265"/>
        <end position="331"/>
    </location>
</feature>
<keyword evidence="4" id="KW-0804">Transcription</keyword>
<dbReference type="InterPro" id="IPR036576">
    <property type="entry name" value="WRKY_dom_sf"/>
</dbReference>
<dbReference type="GO" id="GO:0005516">
    <property type="term" value="F:calmodulin binding"/>
    <property type="evidence" value="ECO:0007669"/>
    <property type="project" value="UniProtKB-ARBA"/>
</dbReference>
<dbReference type="Pfam" id="PF03106">
    <property type="entry name" value="WRKY"/>
    <property type="match status" value="1"/>
</dbReference>
<dbReference type="GO" id="GO:0043565">
    <property type="term" value="F:sequence-specific DNA binding"/>
    <property type="evidence" value="ECO:0007669"/>
    <property type="project" value="InterPro"/>
</dbReference>
<accession>A0A5C7HZ57</accession>
<dbReference type="GO" id="GO:0005634">
    <property type="term" value="C:nucleus"/>
    <property type="evidence" value="ECO:0007669"/>
    <property type="project" value="UniProtKB-SubCell"/>
</dbReference>
<evidence type="ECO:0000313" key="8">
    <source>
        <dbReference type="EMBL" id="TXG62377.1"/>
    </source>
</evidence>
<evidence type="ECO:0000256" key="1">
    <source>
        <dbReference type="ARBA" id="ARBA00004123"/>
    </source>
</evidence>
<dbReference type="SMART" id="SM00774">
    <property type="entry name" value="WRKY"/>
    <property type="match status" value="1"/>
</dbReference>
<reference evidence="9" key="1">
    <citation type="journal article" date="2019" name="Gigascience">
        <title>De novo genome assembly of the endangered Acer yangbiense, a plant species with extremely small populations endemic to Yunnan Province, China.</title>
        <authorList>
            <person name="Yang J."/>
            <person name="Wariss H.M."/>
            <person name="Tao L."/>
            <person name="Zhang R."/>
            <person name="Yun Q."/>
            <person name="Hollingsworth P."/>
            <person name="Dao Z."/>
            <person name="Luo G."/>
            <person name="Guo H."/>
            <person name="Ma Y."/>
            <person name="Sun W."/>
        </authorList>
    </citation>
    <scope>NUCLEOTIDE SEQUENCE [LARGE SCALE GENOMIC DNA]</scope>
    <source>
        <strain evidence="9">cv. Malutang</strain>
    </source>
</reference>
<dbReference type="FunFam" id="2.20.25.80:FF:000004">
    <property type="entry name" value="WRKY transcription factor 65"/>
    <property type="match status" value="1"/>
</dbReference>
<feature type="region of interest" description="Disordered" evidence="6">
    <location>
        <begin position="206"/>
        <end position="238"/>
    </location>
</feature>
<dbReference type="EMBL" id="VAHF01000005">
    <property type="protein sequence ID" value="TXG62377.1"/>
    <property type="molecule type" value="Genomic_DNA"/>
</dbReference>
<dbReference type="GO" id="GO:0003700">
    <property type="term" value="F:DNA-binding transcription factor activity"/>
    <property type="evidence" value="ECO:0007669"/>
    <property type="project" value="InterPro"/>
</dbReference>
<evidence type="ECO:0000256" key="6">
    <source>
        <dbReference type="SAM" id="MobiDB-lite"/>
    </source>
</evidence>
<keyword evidence="5" id="KW-0539">Nucleus</keyword>
<organism evidence="8 9">
    <name type="scientific">Acer yangbiense</name>
    <dbReference type="NCBI Taxonomy" id="1000413"/>
    <lineage>
        <taxon>Eukaryota</taxon>
        <taxon>Viridiplantae</taxon>
        <taxon>Streptophyta</taxon>
        <taxon>Embryophyta</taxon>
        <taxon>Tracheophyta</taxon>
        <taxon>Spermatophyta</taxon>
        <taxon>Magnoliopsida</taxon>
        <taxon>eudicotyledons</taxon>
        <taxon>Gunneridae</taxon>
        <taxon>Pentapetalae</taxon>
        <taxon>rosids</taxon>
        <taxon>malvids</taxon>
        <taxon>Sapindales</taxon>
        <taxon>Sapindaceae</taxon>
        <taxon>Hippocastanoideae</taxon>
        <taxon>Acereae</taxon>
        <taxon>Acer</taxon>
    </lineage>
</organism>
<dbReference type="PANTHER" id="PTHR31282">
    <property type="entry name" value="WRKY TRANSCRIPTION FACTOR 21-RELATED"/>
    <property type="match status" value="1"/>
</dbReference>
<evidence type="ECO:0000256" key="3">
    <source>
        <dbReference type="ARBA" id="ARBA00023125"/>
    </source>
</evidence>
<keyword evidence="2" id="KW-0805">Transcription regulation</keyword>
<keyword evidence="3" id="KW-0238">DNA-binding</keyword>
<feature type="compositionally biased region" description="Low complexity" evidence="6">
    <location>
        <begin position="84"/>
        <end position="99"/>
    </location>
</feature>
<dbReference type="Proteomes" id="UP000323000">
    <property type="component" value="Chromosome 5"/>
</dbReference>
<evidence type="ECO:0000256" key="4">
    <source>
        <dbReference type="ARBA" id="ARBA00023163"/>
    </source>
</evidence>
<comment type="subcellular location">
    <subcellularLocation>
        <location evidence="1">Nucleus</location>
    </subcellularLocation>
</comment>
<dbReference type="Gene3D" id="2.20.25.80">
    <property type="entry name" value="WRKY domain"/>
    <property type="match status" value="1"/>
</dbReference>
<dbReference type="InterPro" id="IPR044810">
    <property type="entry name" value="WRKY_plant"/>
</dbReference>
<protein>
    <recommendedName>
        <fullName evidence="7">WRKY domain-containing protein</fullName>
    </recommendedName>
</protein>
<dbReference type="Pfam" id="PF10533">
    <property type="entry name" value="Plant_zn_clust"/>
    <property type="match status" value="1"/>
</dbReference>
<proteinExistence type="predicted"/>
<feature type="region of interest" description="Disordered" evidence="6">
    <location>
        <begin position="77"/>
        <end position="120"/>
    </location>
</feature>
<evidence type="ECO:0000256" key="5">
    <source>
        <dbReference type="ARBA" id="ARBA00023242"/>
    </source>
</evidence>
<sequence length="349" mass="37844">MAVDMMGFPRKMMDDQTAIQEATTQGIKSMEHLIRLMSHNHQSPNSNHVDCSDLTDLTVSKFKKVISLLNRTGHARFRRGPVHSSPSSSSSSGGAASGSFPHPQQILNLAPPTVTSPANFPPLPSQSPACFIQSQPQSLTLDFTKPNLFNSNVVKNADIEFSKDSFCVSSNSSFMSSAITGDGSVSNGKQGGSSIFLTPAAAPALSAGKPPLSSQPYKKRCHDHHAHSEDLSGKFSGSSSSKCHCSKRRKNRVKKTIRVPAISSKIADIPPDEYSWRKYGQKPIKGSPYPRGYYKCSTIRGCPARKHVERAPDDPSMLIVTYEGDHRHNQPAMHDNMGGAGNGMVYEST</sequence>
<gene>
    <name evidence="8" type="ORF">EZV62_013740</name>
</gene>